<dbReference type="EMBL" id="JAJFAZ020000007">
    <property type="protein sequence ID" value="KAI5316504.1"/>
    <property type="molecule type" value="Genomic_DNA"/>
</dbReference>
<name>A0AAD4V2B7_PRUDU</name>
<protein>
    <submittedName>
        <fullName evidence="1">Uncharacterized protein</fullName>
    </submittedName>
</protein>
<keyword evidence="2" id="KW-1185">Reference proteome</keyword>
<proteinExistence type="predicted"/>
<reference evidence="1 2" key="1">
    <citation type="journal article" date="2022" name="G3 (Bethesda)">
        <title>Whole-genome sequence and methylome profiling of the almond [Prunus dulcis (Mill.) D.A. Webb] cultivar 'Nonpareil'.</title>
        <authorList>
            <person name="D'Amico-Willman K.M."/>
            <person name="Ouma W.Z."/>
            <person name="Meulia T."/>
            <person name="Sideli G.M."/>
            <person name="Gradziel T.M."/>
            <person name="Fresnedo-Ramirez J."/>
        </authorList>
    </citation>
    <scope>NUCLEOTIDE SEQUENCE [LARGE SCALE GENOMIC DNA]</scope>
    <source>
        <strain evidence="1">Clone GOH B32 T37-40</strain>
    </source>
</reference>
<evidence type="ECO:0000313" key="1">
    <source>
        <dbReference type="EMBL" id="KAI5316504.1"/>
    </source>
</evidence>
<dbReference type="Proteomes" id="UP001054821">
    <property type="component" value="Chromosome 7"/>
</dbReference>
<comment type="caution">
    <text evidence="1">The sequence shown here is derived from an EMBL/GenBank/DDBJ whole genome shotgun (WGS) entry which is preliminary data.</text>
</comment>
<gene>
    <name evidence="1" type="ORF">L3X38_036211</name>
</gene>
<accession>A0AAD4V2B7</accession>
<evidence type="ECO:0000313" key="2">
    <source>
        <dbReference type="Proteomes" id="UP001054821"/>
    </source>
</evidence>
<organism evidence="1 2">
    <name type="scientific">Prunus dulcis</name>
    <name type="common">Almond</name>
    <name type="synonym">Amygdalus dulcis</name>
    <dbReference type="NCBI Taxonomy" id="3755"/>
    <lineage>
        <taxon>Eukaryota</taxon>
        <taxon>Viridiplantae</taxon>
        <taxon>Streptophyta</taxon>
        <taxon>Embryophyta</taxon>
        <taxon>Tracheophyta</taxon>
        <taxon>Spermatophyta</taxon>
        <taxon>Magnoliopsida</taxon>
        <taxon>eudicotyledons</taxon>
        <taxon>Gunneridae</taxon>
        <taxon>Pentapetalae</taxon>
        <taxon>rosids</taxon>
        <taxon>fabids</taxon>
        <taxon>Rosales</taxon>
        <taxon>Rosaceae</taxon>
        <taxon>Amygdaloideae</taxon>
        <taxon>Amygdaleae</taxon>
        <taxon>Prunus</taxon>
    </lineage>
</organism>
<sequence>MTITTHFTAPQTLVMMLGPGSGIVKFKLSPNVSAYGCSPTTTMAYEKSFHFAKFARDAERIDLDGIVERLGVLLVERVQGFGGRSEAH</sequence>
<dbReference type="AlphaFoldDB" id="A0AAD4V2B7"/>